<comment type="caution">
    <text evidence="1">The sequence shown here is derived from an EMBL/GenBank/DDBJ whole genome shotgun (WGS) entry which is preliminary data.</text>
</comment>
<dbReference type="Proteomes" id="UP000092600">
    <property type="component" value="Unassembled WGS sequence"/>
</dbReference>
<gene>
    <name evidence="1" type="ORF">ACMD2_14255</name>
</gene>
<reference evidence="1 2" key="1">
    <citation type="journal article" date="2016" name="DNA Res.">
        <title>The draft genome of MD-2 pineapple using hybrid error correction of long reads.</title>
        <authorList>
            <person name="Redwan R.M."/>
            <person name="Saidin A."/>
            <person name="Kumar S.V."/>
        </authorList>
    </citation>
    <scope>NUCLEOTIDE SEQUENCE [LARGE SCALE GENOMIC DNA]</scope>
    <source>
        <strain evidence="2">cv. MD2</strain>
        <tissue evidence="1">Leaf</tissue>
    </source>
</reference>
<evidence type="ECO:0000313" key="2">
    <source>
        <dbReference type="Proteomes" id="UP000092600"/>
    </source>
</evidence>
<dbReference type="AlphaFoldDB" id="A0A199VW10"/>
<feature type="non-terminal residue" evidence="1">
    <location>
        <position position="91"/>
    </location>
</feature>
<proteinExistence type="predicted"/>
<dbReference type="EMBL" id="LSRQ01000710">
    <property type="protein sequence ID" value="OAY81204.1"/>
    <property type="molecule type" value="Genomic_DNA"/>
</dbReference>
<name>A0A199VW10_ANACO</name>
<organism evidence="1 2">
    <name type="scientific">Ananas comosus</name>
    <name type="common">Pineapple</name>
    <name type="synonym">Ananas ananas</name>
    <dbReference type="NCBI Taxonomy" id="4615"/>
    <lineage>
        <taxon>Eukaryota</taxon>
        <taxon>Viridiplantae</taxon>
        <taxon>Streptophyta</taxon>
        <taxon>Embryophyta</taxon>
        <taxon>Tracheophyta</taxon>
        <taxon>Spermatophyta</taxon>
        <taxon>Magnoliopsida</taxon>
        <taxon>Liliopsida</taxon>
        <taxon>Poales</taxon>
        <taxon>Bromeliaceae</taxon>
        <taxon>Bromelioideae</taxon>
        <taxon>Ananas</taxon>
    </lineage>
</organism>
<sequence>MSEIHGEWEESYKSIAKVYEAIPMAIEYLRENHGYLWIRSIFGTTVNANWMGNELEKEFLDCDDLRESGGVDVGAVRRFWSWVIMVEREPE</sequence>
<protein>
    <submittedName>
        <fullName evidence="1">Uncharacterized protein</fullName>
    </submittedName>
</protein>
<evidence type="ECO:0000313" key="1">
    <source>
        <dbReference type="EMBL" id="OAY81204.1"/>
    </source>
</evidence>
<accession>A0A199VW10</accession>